<dbReference type="InterPro" id="IPR035331">
    <property type="entry name" value="Binary_toxB_3"/>
</dbReference>
<feature type="non-terminal residue" evidence="2">
    <location>
        <position position="1"/>
    </location>
</feature>
<dbReference type="Gene3D" id="3.10.20.110">
    <property type="match status" value="1"/>
</dbReference>
<organism evidence="2 3">
    <name type="scientific">Bacillus cereus VD184</name>
    <dbReference type="NCBI Taxonomy" id="1053242"/>
    <lineage>
        <taxon>Bacteria</taxon>
        <taxon>Bacillati</taxon>
        <taxon>Bacillota</taxon>
        <taxon>Bacilli</taxon>
        <taxon>Bacillales</taxon>
        <taxon>Bacillaceae</taxon>
        <taxon>Bacillus</taxon>
        <taxon>Bacillus cereus group</taxon>
    </lineage>
</organism>
<evidence type="ECO:0000313" key="3">
    <source>
        <dbReference type="Proteomes" id="UP000014028"/>
    </source>
</evidence>
<dbReference type="Pfam" id="PF09259">
    <property type="entry name" value="Fve"/>
    <property type="match status" value="1"/>
</dbReference>
<dbReference type="InterPro" id="IPR053742">
    <property type="entry name" value="Fungal_ImmunoLectin_sf"/>
</dbReference>
<protein>
    <recommendedName>
        <fullName evidence="1">Clostridial binary toxin B/anthrax toxin PA domain-containing protein</fullName>
    </recommendedName>
</protein>
<dbReference type="InterPro" id="IPR015339">
    <property type="entry name" value="Immunomodulatory_FIP-Fve_fun"/>
</dbReference>
<reference evidence="2 3" key="1">
    <citation type="submission" date="2012-12" db="EMBL/GenBank/DDBJ databases">
        <title>The Genome Sequence of Bacillus cereus VD184.</title>
        <authorList>
            <consortium name="The Broad Institute Genome Sequencing Platform"/>
            <consortium name="The Broad Institute Genome Sequencing Center for Infectious Disease"/>
            <person name="Feldgarden M."/>
            <person name="Van der Auwera G.A."/>
            <person name="Mahillon J."/>
            <person name="Duprez V."/>
            <person name="Timmery S."/>
            <person name="Mattelet C."/>
            <person name="Dierick K."/>
            <person name="Sun M."/>
            <person name="Yu Z."/>
            <person name="Zhu L."/>
            <person name="Hu X."/>
            <person name="Shank E.B."/>
            <person name="Swiecicka I."/>
            <person name="Hansen B.M."/>
            <person name="Andrup L."/>
            <person name="Walker B."/>
            <person name="Young S.K."/>
            <person name="Zeng Q."/>
            <person name="Gargeya S."/>
            <person name="Fitzgerald M."/>
            <person name="Haas B."/>
            <person name="Abouelleil A."/>
            <person name="Alvarado L."/>
            <person name="Arachchi H.M."/>
            <person name="Berlin A.M."/>
            <person name="Chapman S.B."/>
            <person name="Dewar J."/>
            <person name="Goldberg J."/>
            <person name="Griggs A."/>
            <person name="Gujja S."/>
            <person name="Hansen M."/>
            <person name="Howarth C."/>
            <person name="Imamovic A."/>
            <person name="Larimer J."/>
            <person name="McCowan C."/>
            <person name="Murphy C."/>
            <person name="Neiman D."/>
            <person name="Pearson M."/>
            <person name="Priest M."/>
            <person name="Roberts A."/>
            <person name="Saif S."/>
            <person name="Shea T."/>
            <person name="Sisk P."/>
            <person name="Sykes S."/>
            <person name="Wortman J."/>
            <person name="Nusbaum C."/>
            <person name="Birren B."/>
        </authorList>
    </citation>
    <scope>NUCLEOTIDE SEQUENCE [LARGE SCALE GENOMIC DNA]</scope>
    <source>
        <strain evidence="2 3">VD184</strain>
    </source>
</reference>
<sequence>GGEWDPIRTNIDAVSGALTLNLGSGKENLERRVAAKDLRDPEDKTPELTIKEAIKKAFDAEEVGGRLLYKDANGKDIVLDESAVNVVTDENTKKEIDAQLANMPDKKVYDVKWKRGMKMTLHVPEKYFDFEKSDTGFYYTYGESGGYTGSKRGRINAGGNGYSKENLQLKPYTSYTARAYVKSDSSNGLSDVIFYVDNNQGEGNGAKVNGKVNGQQWQQIEFSFNTGANPEYFSNIGFKNNGNAQLHFDEVSVTEWTETEDIQKAHVFDTFIAQYDIFSSNIEGIKFSKTSHTKVRYQLFLNNTWKEIRSDVLNEDGTIDLTKWNGGNGLPAHQSSFVLYAVDEKNDNLKVKVAERHPLAYDHGYQSWNQVGSYMNGIFFKAPDSKVRYQIAIDNQPTVILPGYPLNPQGVRYINFLEFNAGMGIPLNKQIRVFVVDEKNDNLREQIAFRSATL</sequence>
<comment type="caution">
    <text evidence="2">The sequence shown here is derived from an EMBL/GenBank/DDBJ whole genome shotgun (WGS) entry which is preliminary data.</text>
</comment>
<evidence type="ECO:0000259" key="1">
    <source>
        <dbReference type="Pfam" id="PF17476"/>
    </source>
</evidence>
<dbReference type="InterPro" id="IPR036344">
    <property type="entry name" value="FIP_sf"/>
</dbReference>
<dbReference type="EMBL" id="AHFK01000053">
    <property type="protein sequence ID" value="EOQ09078.1"/>
    <property type="molecule type" value="Genomic_DNA"/>
</dbReference>
<evidence type="ECO:0000313" key="2">
    <source>
        <dbReference type="EMBL" id="EOQ09078.1"/>
    </source>
</evidence>
<feature type="domain" description="Clostridial binary toxin B/anthrax toxin PA" evidence="1">
    <location>
        <begin position="11"/>
        <end position="114"/>
    </location>
</feature>
<name>A0A9W5VS07_BACCE</name>
<dbReference type="Pfam" id="PF17476">
    <property type="entry name" value="Binary_toxB_3"/>
    <property type="match status" value="1"/>
</dbReference>
<dbReference type="Gene3D" id="2.60.40.1790">
    <property type="entry name" value="Fungal immunomodulatory protein Fve"/>
    <property type="match status" value="2"/>
</dbReference>
<dbReference type="SUPFAM" id="SSF56988">
    <property type="entry name" value="Anthrax protective antigen"/>
    <property type="match status" value="1"/>
</dbReference>
<dbReference type="PRINTS" id="PR01391">
    <property type="entry name" value="BINARYTOXINB"/>
</dbReference>
<accession>A0A9W5VS07</accession>
<dbReference type="GO" id="GO:0005576">
    <property type="term" value="C:extracellular region"/>
    <property type="evidence" value="ECO:0007669"/>
    <property type="project" value="InterPro"/>
</dbReference>
<dbReference type="InterPro" id="IPR003896">
    <property type="entry name" value="Bacterial_exotoxin_B"/>
</dbReference>
<dbReference type="AlphaFoldDB" id="A0A9W5VS07"/>
<proteinExistence type="predicted"/>
<dbReference type="Gene3D" id="2.60.120.260">
    <property type="entry name" value="Galactose-binding domain-like"/>
    <property type="match status" value="1"/>
</dbReference>
<dbReference type="SUPFAM" id="SSF101542">
    <property type="entry name" value="Fungal immunomodulatory protein, FIP"/>
    <property type="match status" value="1"/>
</dbReference>
<gene>
    <name evidence="2" type="ORF">IKC_06111</name>
</gene>
<dbReference type="GO" id="GO:0030246">
    <property type="term" value="F:carbohydrate binding"/>
    <property type="evidence" value="ECO:0007669"/>
    <property type="project" value="InterPro"/>
</dbReference>
<dbReference type="GO" id="GO:0002682">
    <property type="term" value="P:regulation of immune system process"/>
    <property type="evidence" value="ECO:0007669"/>
    <property type="project" value="InterPro"/>
</dbReference>
<dbReference type="Proteomes" id="UP000014028">
    <property type="component" value="Unassembled WGS sequence"/>
</dbReference>